<keyword evidence="9 14" id="KW-0744">Spermatogenesis</keyword>
<name>A0A0S3NT88_9MURI</name>
<evidence type="ECO:0000313" key="15">
    <source>
        <dbReference type="EMBL" id="BAT46588.1"/>
    </source>
</evidence>
<comment type="subcellular location">
    <subcellularLocation>
        <location evidence="3">Chromosome</location>
    </subcellularLocation>
    <subcellularLocation>
        <location evidence="2 14">Nucleus</location>
    </subcellularLocation>
</comment>
<evidence type="ECO:0000256" key="3">
    <source>
        <dbReference type="ARBA" id="ARBA00004286"/>
    </source>
</evidence>
<protein>
    <recommendedName>
        <fullName evidence="5 14">Sperm protamine P1</fullName>
    </recommendedName>
</protein>
<evidence type="ECO:0000256" key="7">
    <source>
        <dbReference type="ARBA" id="ARBA00022473"/>
    </source>
</evidence>
<comment type="similarity">
    <text evidence="4 14">Belongs to the protamine P1 family.</text>
</comment>
<sequence length="54" mass="6867">MARYQCHRRRRRSRRQRRRCCQQRRQRCCCYRISYTLRCKILDVQFSKSIKTPA</sequence>
<evidence type="ECO:0000256" key="4">
    <source>
        <dbReference type="ARBA" id="ARBA00008957"/>
    </source>
</evidence>
<keyword evidence="7" id="KW-0217">Developmental protein</keyword>
<gene>
    <name evidence="15" type="primary">PRM1</name>
</gene>
<keyword evidence="6 14" id="KW-0158">Chromosome</keyword>
<evidence type="ECO:0000256" key="8">
    <source>
        <dbReference type="ARBA" id="ARBA00022782"/>
    </source>
</evidence>
<dbReference type="InterPro" id="IPR000221">
    <property type="entry name" value="Protamine_P1"/>
</dbReference>
<dbReference type="Pfam" id="PF00260">
    <property type="entry name" value="Protamine_P1"/>
    <property type="match status" value="1"/>
</dbReference>
<reference evidence="15" key="1">
    <citation type="journal article" date="2015" name="BMC Evol. Biol.">
        <title>Initiation of recombination suppression and PAR formation during the early stages of neo-sex chromosome differentiation in the Okinawa spiny rat, Tokudaia muenninki.</title>
        <authorList>
            <person name="Murata C."/>
            <person name="Kuroki Y."/>
            <person name="Imoto I."/>
            <person name="Tsukahara M."/>
            <person name="Ikejiri N."/>
            <person name="Kuroiwa A."/>
        </authorList>
    </citation>
    <scope>NUCLEOTIDE SEQUENCE</scope>
</reference>
<dbReference type="AlphaFoldDB" id="A0A0S3NT88"/>
<evidence type="ECO:0000256" key="10">
    <source>
        <dbReference type="ARBA" id="ARBA00023067"/>
    </source>
</evidence>
<evidence type="ECO:0000256" key="13">
    <source>
        <dbReference type="ARBA" id="ARBA00023269"/>
    </source>
</evidence>
<evidence type="ECO:0000256" key="1">
    <source>
        <dbReference type="ARBA" id="ARBA00003419"/>
    </source>
</evidence>
<dbReference type="GO" id="GO:0030261">
    <property type="term" value="P:chromosome condensation"/>
    <property type="evidence" value="ECO:0007669"/>
    <property type="project" value="UniProtKB-KW"/>
</dbReference>
<dbReference type="GO" id="GO:0035092">
    <property type="term" value="P:sperm DNA condensation"/>
    <property type="evidence" value="ECO:0007669"/>
    <property type="project" value="InterPro"/>
</dbReference>
<evidence type="ECO:0000256" key="5">
    <source>
        <dbReference type="ARBA" id="ARBA00016795"/>
    </source>
</evidence>
<dbReference type="GO" id="GO:0000786">
    <property type="term" value="C:nucleosome"/>
    <property type="evidence" value="ECO:0007669"/>
    <property type="project" value="UniProtKB-KW"/>
</dbReference>
<evidence type="ECO:0000256" key="11">
    <source>
        <dbReference type="ARBA" id="ARBA00023125"/>
    </source>
</evidence>
<evidence type="ECO:0000256" key="14">
    <source>
        <dbReference type="RuleBase" id="RU000650"/>
    </source>
</evidence>
<organism evidence="15">
    <name type="scientific">Tokudaia muenninki</name>
    <name type="common">Okinawa island spiny rat</name>
    <dbReference type="NCBI Taxonomy" id="742503"/>
    <lineage>
        <taxon>Eukaryota</taxon>
        <taxon>Metazoa</taxon>
        <taxon>Chordata</taxon>
        <taxon>Craniata</taxon>
        <taxon>Vertebrata</taxon>
        <taxon>Euteleostomi</taxon>
        <taxon>Mammalia</taxon>
        <taxon>Eutheria</taxon>
        <taxon>Euarchontoglires</taxon>
        <taxon>Glires</taxon>
        <taxon>Rodentia</taxon>
        <taxon>Myomorpha</taxon>
        <taxon>Muroidea</taxon>
        <taxon>Muridae</taxon>
        <taxon>Murinae</taxon>
        <taxon>Tokudaia</taxon>
    </lineage>
</organism>
<keyword evidence="8 14" id="KW-0221">Differentiation</keyword>
<accession>A0A0S3NT88</accession>
<evidence type="ECO:0000256" key="9">
    <source>
        <dbReference type="ARBA" id="ARBA00022871"/>
    </source>
</evidence>
<dbReference type="GO" id="GO:0005634">
    <property type="term" value="C:nucleus"/>
    <property type="evidence" value="ECO:0007669"/>
    <property type="project" value="UniProtKB-SubCell"/>
</dbReference>
<dbReference type="GO" id="GO:0003677">
    <property type="term" value="F:DNA binding"/>
    <property type="evidence" value="ECO:0007669"/>
    <property type="project" value="UniProtKB-KW"/>
</dbReference>
<keyword evidence="11 14" id="KW-0238">DNA-binding</keyword>
<keyword evidence="12 14" id="KW-0539">Nucleus</keyword>
<dbReference type="EMBL" id="AB984724">
    <property type="protein sequence ID" value="BAT46588.1"/>
    <property type="molecule type" value="Genomic_DNA"/>
</dbReference>
<evidence type="ECO:0000256" key="6">
    <source>
        <dbReference type="ARBA" id="ARBA00022454"/>
    </source>
</evidence>
<evidence type="ECO:0000256" key="12">
    <source>
        <dbReference type="ARBA" id="ARBA00023242"/>
    </source>
</evidence>
<keyword evidence="10 14" id="KW-0226">DNA condensation</keyword>
<keyword evidence="13 14" id="KW-0544">Nucleosome core</keyword>
<evidence type="ECO:0000256" key="2">
    <source>
        <dbReference type="ARBA" id="ARBA00004123"/>
    </source>
</evidence>
<proteinExistence type="inferred from homology"/>
<comment type="function">
    <text evidence="1 14">Protamines substitute for histones in the chromatin of sperm during the haploid phase of spermatogenesis. They compact sperm DNA into a highly condensed, stable and inactive complex.</text>
</comment>